<protein>
    <submittedName>
        <fullName evidence="2">Uncharacterized protein</fullName>
    </submittedName>
</protein>
<name>A0ABR1LBJ0_9PEZI</name>
<feature type="compositionally biased region" description="Low complexity" evidence="1">
    <location>
        <begin position="414"/>
        <end position="439"/>
    </location>
</feature>
<organism evidence="2 3">
    <name type="scientific">Phyllosticta citribraziliensis</name>
    <dbReference type="NCBI Taxonomy" id="989973"/>
    <lineage>
        <taxon>Eukaryota</taxon>
        <taxon>Fungi</taxon>
        <taxon>Dikarya</taxon>
        <taxon>Ascomycota</taxon>
        <taxon>Pezizomycotina</taxon>
        <taxon>Dothideomycetes</taxon>
        <taxon>Dothideomycetes incertae sedis</taxon>
        <taxon>Botryosphaeriales</taxon>
        <taxon>Phyllostictaceae</taxon>
        <taxon>Phyllosticta</taxon>
    </lineage>
</organism>
<keyword evidence="3" id="KW-1185">Reference proteome</keyword>
<feature type="compositionally biased region" description="Basic and acidic residues" evidence="1">
    <location>
        <begin position="371"/>
        <end position="413"/>
    </location>
</feature>
<feature type="compositionally biased region" description="Low complexity" evidence="1">
    <location>
        <begin position="452"/>
        <end position="471"/>
    </location>
</feature>
<feature type="compositionally biased region" description="Acidic residues" evidence="1">
    <location>
        <begin position="440"/>
        <end position="451"/>
    </location>
</feature>
<feature type="compositionally biased region" description="Acidic residues" evidence="1">
    <location>
        <begin position="472"/>
        <end position="493"/>
    </location>
</feature>
<reference evidence="2 3" key="1">
    <citation type="submission" date="2024-04" db="EMBL/GenBank/DDBJ databases">
        <title>Phyllosticta paracitricarpa is synonymous to the EU quarantine fungus P. citricarpa based on phylogenomic analyses.</title>
        <authorList>
            <consortium name="Lawrence Berkeley National Laboratory"/>
            <person name="Van ingen-buijs V.A."/>
            <person name="Van westerhoven A.C."/>
            <person name="Haridas S."/>
            <person name="Skiadas P."/>
            <person name="Martin F."/>
            <person name="Groenewald J.Z."/>
            <person name="Crous P.W."/>
            <person name="Seidl M.F."/>
        </authorList>
    </citation>
    <scope>NUCLEOTIDE SEQUENCE [LARGE SCALE GENOMIC DNA]</scope>
    <source>
        <strain evidence="2 3">CPC 17464</strain>
    </source>
</reference>
<feature type="compositionally biased region" description="Basic and acidic residues" evidence="1">
    <location>
        <begin position="511"/>
        <end position="523"/>
    </location>
</feature>
<evidence type="ECO:0000313" key="3">
    <source>
        <dbReference type="Proteomes" id="UP001360953"/>
    </source>
</evidence>
<feature type="region of interest" description="Disordered" evidence="1">
    <location>
        <begin position="371"/>
        <end position="542"/>
    </location>
</feature>
<dbReference type="RefSeq" id="XP_066651709.1">
    <property type="nucleotide sequence ID" value="XM_066801326.1"/>
</dbReference>
<evidence type="ECO:0000313" key="2">
    <source>
        <dbReference type="EMBL" id="KAK7532039.1"/>
    </source>
</evidence>
<feature type="compositionally biased region" description="Basic and acidic residues" evidence="1">
    <location>
        <begin position="325"/>
        <end position="336"/>
    </location>
</feature>
<dbReference type="GeneID" id="92034232"/>
<accession>A0ABR1LBJ0</accession>
<sequence length="586" mass="64491">MDAPTFSGYRQTPPLRDEQVDLPLENRTQSIIHALPTPPSTSSEDLEPISQSPRRRQPSRPARRRAQSAMARTAIAEADLTEREDSEDRRLVEEDEAVSSIETSPQKAQHIVKRKRDDARRPRAAASPGQESHARPSGSNNSPKSPSQGSENQKPTRKRFKNKARRNFYVPTPEPPSRFVPNYDLTPSPEPPESEPGPEDVTPKVEPEDSLPGQPRPSGSEAVFAEANSDAEVIAELTREFAANLGDEEYPENTVSVIADQFGFRTGGRDPPELETVEELVHATLWEYEAQRRAEAEAREVQAQIRAEAVAAEIQARKKEEEAKAKAEKEAMEKAMAEGGAAARAQVAEREKRRRALLEIPATRAIREAQAKLEERRRRELVANRARRAQEDAERRVEAEKRAVEKERKKAADAKAQAEAAKAAIASHAAVQQQTPSDSDCCDSDCYDCDSDSGGSVSDNSALNDSSSGDSASDETSSDDASSDEASSDEASSDESSIGEATIGEPPSGEPSRDEPSSEKSFSEESSSDETASLPSTPEPTRIVLSFDHGTFDREVLQMRLKVTRSAVRMDQNLLEELTRSEQRRR</sequence>
<comment type="caution">
    <text evidence="2">The sequence shown here is derived from an EMBL/GenBank/DDBJ whole genome shotgun (WGS) entry which is preliminary data.</text>
</comment>
<gene>
    <name evidence="2" type="ORF">J3D65DRAFT_635484</name>
</gene>
<dbReference type="Proteomes" id="UP001360953">
    <property type="component" value="Unassembled WGS sequence"/>
</dbReference>
<feature type="compositionally biased region" description="Basic residues" evidence="1">
    <location>
        <begin position="53"/>
        <end position="66"/>
    </location>
</feature>
<dbReference type="EMBL" id="JBBPEH010000011">
    <property type="protein sequence ID" value="KAK7532039.1"/>
    <property type="molecule type" value="Genomic_DNA"/>
</dbReference>
<feature type="region of interest" description="Disordered" evidence="1">
    <location>
        <begin position="1"/>
        <end position="222"/>
    </location>
</feature>
<feature type="compositionally biased region" description="Basic residues" evidence="1">
    <location>
        <begin position="155"/>
        <end position="166"/>
    </location>
</feature>
<proteinExistence type="predicted"/>
<feature type="compositionally biased region" description="Low complexity" evidence="1">
    <location>
        <begin position="136"/>
        <end position="150"/>
    </location>
</feature>
<evidence type="ECO:0000256" key="1">
    <source>
        <dbReference type="SAM" id="MobiDB-lite"/>
    </source>
</evidence>
<feature type="compositionally biased region" description="Basic and acidic residues" evidence="1">
    <location>
        <begin position="80"/>
        <end position="92"/>
    </location>
</feature>
<feature type="compositionally biased region" description="Low complexity" evidence="1">
    <location>
        <begin position="337"/>
        <end position="346"/>
    </location>
</feature>
<feature type="region of interest" description="Disordered" evidence="1">
    <location>
        <begin position="325"/>
        <end position="347"/>
    </location>
</feature>